<dbReference type="SUPFAM" id="SSF52540">
    <property type="entry name" value="P-loop containing nucleoside triphosphate hydrolases"/>
    <property type="match status" value="1"/>
</dbReference>
<dbReference type="PANTHER" id="PTHR10492:SF57">
    <property type="entry name" value="ATP-DEPENDENT DNA HELICASE"/>
    <property type="match status" value="1"/>
</dbReference>
<dbReference type="Proteomes" id="UP000299102">
    <property type="component" value="Unassembled WGS sequence"/>
</dbReference>
<dbReference type="EMBL" id="BGZK01001105">
    <property type="protein sequence ID" value="GBP71380.1"/>
    <property type="molecule type" value="Genomic_DNA"/>
</dbReference>
<dbReference type="Pfam" id="PF21530">
    <property type="entry name" value="Pif1_2B_dom"/>
    <property type="match status" value="1"/>
</dbReference>
<dbReference type="InterPro" id="IPR049163">
    <property type="entry name" value="Pif1-like_2B_dom"/>
</dbReference>
<dbReference type="STRING" id="151549.A0A4C1Y7C8"/>
<evidence type="ECO:0000259" key="1">
    <source>
        <dbReference type="Pfam" id="PF14214"/>
    </source>
</evidence>
<gene>
    <name evidence="3" type="ORF">EVAR_50278_1</name>
</gene>
<dbReference type="AlphaFoldDB" id="A0A4C1Y7C8"/>
<organism evidence="3 4">
    <name type="scientific">Eumeta variegata</name>
    <name type="common">Bagworm moth</name>
    <name type="synonym">Eumeta japonica</name>
    <dbReference type="NCBI Taxonomy" id="151549"/>
    <lineage>
        <taxon>Eukaryota</taxon>
        <taxon>Metazoa</taxon>
        <taxon>Ecdysozoa</taxon>
        <taxon>Arthropoda</taxon>
        <taxon>Hexapoda</taxon>
        <taxon>Insecta</taxon>
        <taxon>Pterygota</taxon>
        <taxon>Neoptera</taxon>
        <taxon>Endopterygota</taxon>
        <taxon>Lepidoptera</taxon>
        <taxon>Glossata</taxon>
        <taxon>Ditrysia</taxon>
        <taxon>Tineoidea</taxon>
        <taxon>Psychidae</taxon>
        <taxon>Oiketicinae</taxon>
        <taxon>Eumeta</taxon>
    </lineage>
</organism>
<dbReference type="OrthoDB" id="272985at2759"/>
<dbReference type="Pfam" id="PF14214">
    <property type="entry name" value="Helitron_like_N"/>
    <property type="match status" value="1"/>
</dbReference>
<proteinExistence type="predicted"/>
<evidence type="ECO:0000313" key="3">
    <source>
        <dbReference type="EMBL" id="GBP71380.1"/>
    </source>
</evidence>
<feature type="domain" description="Helitron helicase-like" evidence="1">
    <location>
        <begin position="3"/>
        <end position="92"/>
    </location>
</feature>
<dbReference type="InterPro" id="IPR027417">
    <property type="entry name" value="P-loop_NTPase"/>
</dbReference>
<feature type="domain" description="DNA helicase Pif1-like 2B" evidence="2">
    <location>
        <begin position="167"/>
        <end position="210"/>
    </location>
</feature>
<name>A0A4C1Y7C8_EUMVA</name>
<protein>
    <submittedName>
        <fullName evidence="3">Uncharacterized protein</fullName>
    </submittedName>
</protein>
<comment type="caution">
    <text evidence="3">The sequence shown here is derived from an EMBL/GenBank/DDBJ whole genome shotgun (WGS) entry which is preliminary data.</text>
</comment>
<evidence type="ECO:0000313" key="4">
    <source>
        <dbReference type="Proteomes" id="UP000299102"/>
    </source>
</evidence>
<sequence>MISERLNFIKRNQKKLRAEDYIHLRDAVVNDGHLNASNIGQHVILPSSFTGSPRFMNEKSQDAMTYVRKFGRPDLFITFTCNPEWPEIKRVKVGNIEELITKVYPDISQIENKDHQWMCQRAILAARNSNVDEINDIILSKLPGDIVTYTSIDTVMDQEDVVNYPQEFLNSLNPSGLPPHSLNLKIGAPIILLRNLKPPNLCNGTRLQVKFLRNNVIVAIVLTGPAVGQTVLIPASQ</sequence>
<evidence type="ECO:0000259" key="2">
    <source>
        <dbReference type="Pfam" id="PF21530"/>
    </source>
</evidence>
<dbReference type="PANTHER" id="PTHR10492">
    <property type="match status" value="1"/>
</dbReference>
<accession>A0A4C1Y7C8</accession>
<reference evidence="3 4" key="1">
    <citation type="journal article" date="2019" name="Commun. Biol.">
        <title>The bagworm genome reveals a unique fibroin gene that provides high tensile strength.</title>
        <authorList>
            <person name="Kono N."/>
            <person name="Nakamura H."/>
            <person name="Ohtoshi R."/>
            <person name="Tomita M."/>
            <person name="Numata K."/>
            <person name="Arakawa K."/>
        </authorList>
    </citation>
    <scope>NUCLEOTIDE SEQUENCE [LARGE SCALE GENOMIC DNA]</scope>
</reference>
<keyword evidence="4" id="KW-1185">Reference proteome</keyword>
<dbReference type="InterPro" id="IPR025476">
    <property type="entry name" value="Helitron_helicase-like"/>
</dbReference>